<gene>
    <name evidence="2" type="ORF">Tci_925516</name>
</gene>
<accession>A0A699X1B5</accession>
<feature type="region of interest" description="Disordered" evidence="1">
    <location>
        <begin position="1"/>
        <end position="53"/>
    </location>
</feature>
<proteinExistence type="predicted"/>
<protein>
    <submittedName>
        <fullName evidence="2">Uncharacterized protein</fullName>
    </submittedName>
</protein>
<feature type="compositionally biased region" description="Basic residues" evidence="1">
    <location>
        <begin position="24"/>
        <end position="36"/>
    </location>
</feature>
<sequence length="101" mass="10988">TGQQRRHRRAVSAGRHPDGDRAQRVRGQHPRYHRHDASRAAGLACPRQGRDRQRHLERHDQIAAAAVGLHGQQGGRECVHRIAGAGTGTVRHPRAPGTAGA</sequence>
<evidence type="ECO:0000256" key="1">
    <source>
        <dbReference type="SAM" id="MobiDB-lite"/>
    </source>
</evidence>
<dbReference type="EMBL" id="BKCJ011795755">
    <property type="protein sequence ID" value="GFD53547.1"/>
    <property type="molecule type" value="Genomic_DNA"/>
</dbReference>
<feature type="non-terminal residue" evidence="2">
    <location>
        <position position="1"/>
    </location>
</feature>
<feature type="compositionally biased region" description="Basic residues" evidence="1">
    <location>
        <begin position="1"/>
        <end position="10"/>
    </location>
</feature>
<organism evidence="2">
    <name type="scientific">Tanacetum cinerariifolium</name>
    <name type="common">Dalmatian daisy</name>
    <name type="synonym">Chrysanthemum cinerariifolium</name>
    <dbReference type="NCBI Taxonomy" id="118510"/>
    <lineage>
        <taxon>Eukaryota</taxon>
        <taxon>Viridiplantae</taxon>
        <taxon>Streptophyta</taxon>
        <taxon>Embryophyta</taxon>
        <taxon>Tracheophyta</taxon>
        <taxon>Spermatophyta</taxon>
        <taxon>Magnoliopsida</taxon>
        <taxon>eudicotyledons</taxon>
        <taxon>Gunneridae</taxon>
        <taxon>Pentapetalae</taxon>
        <taxon>asterids</taxon>
        <taxon>campanulids</taxon>
        <taxon>Asterales</taxon>
        <taxon>Asteraceae</taxon>
        <taxon>Asteroideae</taxon>
        <taxon>Anthemideae</taxon>
        <taxon>Anthemidinae</taxon>
        <taxon>Tanacetum</taxon>
    </lineage>
</organism>
<dbReference type="AlphaFoldDB" id="A0A699X1B5"/>
<comment type="caution">
    <text evidence="2">The sequence shown here is derived from an EMBL/GenBank/DDBJ whole genome shotgun (WGS) entry which is preliminary data.</text>
</comment>
<feature type="non-terminal residue" evidence="2">
    <location>
        <position position="101"/>
    </location>
</feature>
<evidence type="ECO:0000313" key="2">
    <source>
        <dbReference type="EMBL" id="GFD53547.1"/>
    </source>
</evidence>
<reference evidence="2" key="1">
    <citation type="journal article" date="2019" name="Sci. Rep.">
        <title>Draft genome of Tanacetum cinerariifolium, the natural source of mosquito coil.</title>
        <authorList>
            <person name="Yamashiro T."/>
            <person name="Shiraishi A."/>
            <person name="Satake H."/>
            <person name="Nakayama K."/>
        </authorList>
    </citation>
    <scope>NUCLEOTIDE SEQUENCE</scope>
</reference>
<name>A0A699X1B5_TANCI</name>